<reference evidence="1" key="1">
    <citation type="journal article" date="2019" name="bioRxiv">
        <title>The Genome of the Zebra Mussel, Dreissena polymorpha: A Resource for Invasive Species Research.</title>
        <authorList>
            <person name="McCartney M.A."/>
            <person name="Auch B."/>
            <person name="Kono T."/>
            <person name="Mallez S."/>
            <person name="Zhang Y."/>
            <person name="Obille A."/>
            <person name="Becker A."/>
            <person name="Abrahante J.E."/>
            <person name="Garbe J."/>
            <person name="Badalamenti J.P."/>
            <person name="Herman A."/>
            <person name="Mangelson H."/>
            <person name="Liachko I."/>
            <person name="Sullivan S."/>
            <person name="Sone E.D."/>
            <person name="Koren S."/>
            <person name="Silverstein K.A.T."/>
            <person name="Beckman K.B."/>
            <person name="Gohl D.M."/>
        </authorList>
    </citation>
    <scope>NUCLEOTIDE SEQUENCE</scope>
    <source>
        <strain evidence="1">Duluth1</strain>
        <tissue evidence="1">Whole animal</tissue>
    </source>
</reference>
<name>A0A9D4KDT0_DREPO</name>
<sequence length="50" mass="5714">MHQKSCDVRGHTVQDFGYEQLHMLALLCTGPPTMSLQNKYQTCPIHQPTQ</sequence>
<evidence type="ECO:0000313" key="2">
    <source>
        <dbReference type="Proteomes" id="UP000828390"/>
    </source>
</evidence>
<accession>A0A9D4KDT0</accession>
<dbReference type="EMBL" id="JAIWYP010000004">
    <property type="protein sequence ID" value="KAH3837492.1"/>
    <property type="molecule type" value="Genomic_DNA"/>
</dbReference>
<comment type="caution">
    <text evidence="1">The sequence shown here is derived from an EMBL/GenBank/DDBJ whole genome shotgun (WGS) entry which is preliminary data.</text>
</comment>
<keyword evidence="2" id="KW-1185">Reference proteome</keyword>
<evidence type="ECO:0000313" key="1">
    <source>
        <dbReference type="EMBL" id="KAH3837492.1"/>
    </source>
</evidence>
<reference evidence="1" key="2">
    <citation type="submission" date="2020-11" db="EMBL/GenBank/DDBJ databases">
        <authorList>
            <person name="McCartney M.A."/>
            <person name="Auch B."/>
            <person name="Kono T."/>
            <person name="Mallez S."/>
            <person name="Becker A."/>
            <person name="Gohl D.M."/>
            <person name="Silverstein K.A.T."/>
            <person name="Koren S."/>
            <person name="Bechman K.B."/>
            <person name="Herman A."/>
            <person name="Abrahante J.E."/>
            <person name="Garbe J."/>
        </authorList>
    </citation>
    <scope>NUCLEOTIDE SEQUENCE</scope>
    <source>
        <strain evidence="1">Duluth1</strain>
        <tissue evidence="1">Whole animal</tissue>
    </source>
</reference>
<proteinExistence type="predicted"/>
<dbReference type="Proteomes" id="UP000828390">
    <property type="component" value="Unassembled WGS sequence"/>
</dbReference>
<dbReference type="AlphaFoldDB" id="A0A9D4KDT0"/>
<gene>
    <name evidence="1" type="ORF">DPMN_110883</name>
</gene>
<organism evidence="1 2">
    <name type="scientific">Dreissena polymorpha</name>
    <name type="common">Zebra mussel</name>
    <name type="synonym">Mytilus polymorpha</name>
    <dbReference type="NCBI Taxonomy" id="45954"/>
    <lineage>
        <taxon>Eukaryota</taxon>
        <taxon>Metazoa</taxon>
        <taxon>Spiralia</taxon>
        <taxon>Lophotrochozoa</taxon>
        <taxon>Mollusca</taxon>
        <taxon>Bivalvia</taxon>
        <taxon>Autobranchia</taxon>
        <taxon>Heteroconchia</taxon>
        <taxon>Euheterodonta</taxon>
        <taxon>Imparidentia</taxon>
        <taxon>Neoheterodontei</taxon>
        <taxon>Myida</taxon>
        <taxon>Dreissenoidea</taxon>
        <taxon>Dreissenidae</taxon>
        <taxon>Dreissena</taxon>
    </lineage>
</organism>
<protein>
    <submittedName>
        <fullName evidence="1">Uncharacterized protein</fullName>
    </submittedName>
</protein>